<reference evidence="3" key="1">
    <citation type="submission" date="2023-06" db="EMBL/GenBank/DDBJ databases">
        <title>Genome-scale phylogeny and comparative genomics of the fungal order Sordariales.</title>
        <authorList>
            <consortium name="Lawrence Berkeley National Laboratory"/>
            <person name="Hensen N."/>
            <person name="Bonometti L."/>
            <person name="Westerberg I."/>
            <person name="Brannstrom I.O."/>
            <person name="Guillou S."/>
            <person name="Cros-Aarteil S."/>
            <person name="Calhoun S."/>
            <person name="Haridas S."/>
            <person name="Kuo A."/>
            <person name="Mondo S."/>
            <person name="Pangilinan J."/>
            <person name="Riley R."/>
            <person name="Labutti K."/>
            <person name="Andreopoulos B."/>
            <person name="Lipzen A."/>
            <person name="Chen C."/>
            <person name="Yanf M."/>
            <person name="Daum C."/>
            <person name="Ng V."/>
            <person name="Clum A."/>
            <person name="Steindorff A."/>
            <person name="Ohm R."/>
            <person name="Martin F."/>
            <person name="Silar P."/>
            <person name="Natvig D."/>
            <person name="Lalanne C."/>
            <person name="Gautier V."/>
            <person name="Ament-Velasquez S.L."/>
            <person name="Kruys A."/>
            <person name="Hutchinson M.I."/>
            <person name="Powell A.J."/>
            <person name="Barry K."/>
            <person name="Miller A.N."/>
            <person name="Grigoriev I.V."/>
            <person name="Debuchy R."/>
            <person name="Gladieux P."/>
            <person name="Thoren M.H."/>
            <person name="Johannesson H."/>
        </authorList>
    </citation>
    <scope>NUCLEOTIDE SEQUENCE</scope>
    <source>
        <strain evidence="3">PSN4</strain>
    </source>
</reference>
<accession>A0AAJ0B462</accession>
<evidence type="ECO:0000256" key="1">
    <source>
        <dbReference type="SAM" id="MobiDB-lite"/>
    </source>
</evidence>
<gene>
    <name evidence="3" type="ORF">QBC47DRAFT_310087</name>
</gene>
<keyword evidence="4" id="KW-1185">Reference proteome</keyword>
<dbReference type="SMART" id="SM00382">
    <property type="entry name" value="AAA"/>
    <property type="match status" value="1"/>
</dbReference>
<feature type="region of interest" description="Disordered" evidence="1">
    <location>
        <begin position="1"/>
        <end position="25"/>
    </location>
</feature>
<dbReference type="GO" id="GO:0005524">
    <property type="term" value="F:ATP binding"/>
    <property type="evidence" value="ECO:0007669"/>
    <property type="project" value="InterPro"/>
</dbReference>
<dbReference type="AlphaFoldDB" id="A0AAJ0B462"/>
<dbReference type="Pfam" id="PF22942">
    <property type="entry name" value="DUF7025"/>
    <property type="match status" value="1"/>
</dbReference>
<dbReference type="CDD" id="cd19481">
    <property type="entry name" value="RecA-like_protease"/>
    <property type="match status" value="1"/>
</dbReference>
<dbReference type="Pfam" id="PF00004">
    <property type="entry name" value="AAA"/>
    <property type="match status" value="1"/>
</dbReference>
<evidence type="ECO:0000313" key="3">
    <source>
        <dbReference type="EMBL" id="KAK1750454.1"/>
    </source>
</evidence>
<dbReference type="EMBL" id="MU839847">
    <property type="protein sequence ID" value="KAK1750454.1"/>
    <property type="molecule type" value="Genomic_DNA"/>
</dbReference>
<keyword evidence="3" id="KW-0378">Hydrolase</keyword>
<dbReference type="Gene3D" id="3.40.50.300">
    <property type="entry name" value="P-loop containing nucleotide triphosphate hydrolases"/>
    <property type="match status" value="1"/>
</dbReference>
<dbReference type="InterPro" id="IPR027417">
    <property type="entry name" value="P-loop_NTPase"/>
</dbReference>
<name>A0AAJ0B462_9PEZI</name>
<dbReference type="SUPFAM" id="SSF52540">
    <property type="entry name" value="P-loop containing nucleoside triphosphate hydrolases"/>
    <property type="match status" value="1"/>
</dbReference>
<dbReference type="InterPro" id="IPR054289">
    <property type="entry name" value="DUF7025"/>
</dbReference>
<sequence>MTNKPEEPEENLDRQLVVKQKEEKEDEEVEVGELCEMKQLFADGKSACSCCTSWTDKEPFLKSKHGSDKDAKYAAYAVLRRCQPHGNSWKTESIIINSPKIKTSLAEIFRDYPLDVLAPDLSFKPPFLPLIHRWKKLVEYEEGCTDPVAKAHLGLLRQALEPELRGSLDQMESFEKAGYATFQMIPFIFLPGEILITSSDGVLSAGIMRTVTHRKSYRTNTEWYELELNVVDWDGERCGVANVSWTLDHFEGSQPLTTLDVFPLRVHGERKAIEARLVKRGRVWEALRGQHFKHFSGSATYISEEENSFWGPRAKTRPINERVIIDTYGYYNLQEKCPPKLDPLDTLESVIRPSHGLWDEDSVSSGDHKSDGKDPKALETLSDSQLLLAVSTVKGFALDSKAWCDFEVTGFRDIDFKEHSIDMLVLSPDEKRLIVGFLASHEMQNEEDFDDFIPGKGKGIVMLLSGPPGVGKTLTAESVSEHLKRPLYRLNMSDLGSTASTVEPRLKRALVRCSHWNAVLLLDEADVFLEERSTNSLERNELVSIFLRLLEYYEGVMMLTTNRVKAIDSAFESRIDVILAYNDLTEDGRAKVWRNFLGKIPNHSLDDEAVTMLAKTQLNGRQIKSAVKTARILASTEGQPLNAGHIQTVMGLRRKAEVLLGSSVQGTKKRGRGWKVTRRKQKGA</sequence>
<evidence type="ECO:0000259" key="2">
    <source>
        <dbReference type="SMART" id="SM00382"/>
    </source>
</evidence>
<comment type="caution">
    <text evidence="3">The sequence shown here is derived from an EMBL/GenBank/DDBJ whole genome shotgun (WGS) entry which is preliminary data.</text>
</comment>
<evidence type="ECO:0000313" key="4">
    <source>
        <dbReference type="Proteomes" id="UP001239445"/>
    </source>
</evidence>
<dbReference type="PANTHER" id="PTHR46411:SF3">
    <property type="entry name" value="AAA+ ATPASE DOMAIN-CONTAINING PROTEIN"/>
    <property type="match status" value="1"/>
</dbReference>
<dbReference type="InterPro" id="IPR003959">
    <property type="entry name" value="ATPase_AAA_core"/>
</dbReference>
<dbReference type="InterPro" id="IPR003593">
    <property type="entry name" value="AAA+_ATPase"/>
</dbReference>
<dbReference type="Proteomes" id="UP001239445">
    <property type="component" value="Unassembled WGS sequence"/>
</dbReference>
<dbReference type="GO" id="GO:0016887">
    <property type="term" value="F:ATP hydrolysis activity"/>
    <property type="evidence" value="ECO:0007669"/>
    <property type="project" value="InterPro"/>
</dbReference>
<feature type="domain" description="AAA+ ATPase" evidence="2">
    <location>
        <begin position="458"/>
        <end position="585"/>
    </location>
</feature>
<dbReference type="PANTHER" id="PTHR46411">
    <property type="entry name" value="FAMILY ATPASE, PUTATIVE-RELATED"/>
    <property type="match status" value="1"/>
</dbReference>
<organism evidence="3 4">
    <name type="scientific">Echria macrotheca</name>
    <dbReference type="NCBI Taxonomy" id="438768"/>
    <lineage>
        <taxon>Eukaryota</taxon>
        <taxon>Fungi</taxon>
        <taxon>Dikarya</taxon>
        <taxon>Ascomycota</taxon>
        <taxon>Pezizomycotina</taxon>
        <taxon>Sordariomycetes</taxon>
        <taxon>Sordariomycetidae</taxon>
        <taxon>Sordariales</taxon>
        <taxon>Schizotheciaceae</taxon>
        <taxon>Echria</taxon>
    </lineage>
</organism>
<protein>
    <submittedName>
        <fullName evidence="3">P-loop containing nucleoside triphosphate hydrolase protein</fullName>
    </submittedName>
</protein>
<proteinExistence type="predicted"/>